<protein>
    <submittedName>
        <fullName evidence="6">Transcriptional regulator, LysR family</fullName>
    </submittedName>
</protein>
<dbReference type="RefSeq" id="WP_012828438.1">
    <property type="nucleotide sequence ID" value="NC_013440.1"/>
</dbReference>
<reference evidence="6 7" key="1">
    <citation type="journal article" date="2010" name="Stand. Genomic Sci.">
        <title>Complete genome sequence of Haliangium ochraceum type strain (SMP-2).</title>
        <authorList>
            <consortium name="US DOE Joint Genome Institute (JGI-PGF)"/>
            <person name="Ivanova N."/>
            <person name="Daum C."/>
            <person name="Lang E."/>
            <person name="Abt B."/>
            <person name="Kopitz M."/>
            <person name="Saunders E."/>
            <person name="Lapidus A."/>
            <person name="Lucas S."/>
            <person name="Glavina Del Rio T."/>
            <person name="Nolan M."/>
            <person name="Tice H."/>
            <person name="Copeland A."/>
            <person name="Cheng J.F."/>
            <person name="Chen F."/>
            <person name="Bruce D."/>
            <person name="Goodwin L."/>
            <person name="Pitluck S."/>
            <person name="Mavromatis K."/>
            <person name="Pati A."/>
            <person name="Mikhailova N."/>
            <person name="Chen A."/>
            <person name="Palaniappan K."/>
            <person name="Land M."/>
            <person name="Hauser L."/>
            <person name="Chang Y.J."/>
            <person name="Jeffries C.D."/>
            <person name="Detter J.C."/>
            <person name="Brettin T."/>
            <person name="Rohde M."/>
            <person name="Goker M."/>
            <person name="Bristow J."/>
            <person name="Markowitz V."/>
            <person name="Eisen J.A."/>
            <person name="Hugenholtz P."/>
            <person name="Kyrpides N.C."/>
            <person name="Klenk H.P."/>
        </authorList>
    </citation>
    <scope>NUCLEOTIDE SEQUENCE [LARGE SCALE GENOMIC DNA]</scope>
    <source>
        <strain evidence="7">DSM 14365 / CIP 107738 / JCM 11303 / AJ 13395 / SMP-2</strain>
    </source>
</reference>
<dbReference type="InterPro" id="IPR000847">
    <property type="entry name" value="LysR_HTH_N"/>
</dbReference>
<dbReference type="Pfam" id="PF00126">
    <property type="entry name" value="HTH_1"/>
    <property type="match status" value="1"/>
</dbReference>
<dbReference type="Proteomes" id="UP000001880">
    <property type="component" value="Chromosome"/>
</dbReference>
<dbReference type="KEGG" id="hoh:Hoch_3336"/>
<dbReference type="Pfam" id="PF03466">
    <property type="entry name" value="LysR_substrate"/>
    <property type="match status" value="1"/>
</dbReference>
<evidence type="ECO:0000256" key="4">
    <source>
        <dbReference type="ARBA" id="ARBA00023163"/>
    </source>
</evidence>
<evidence type="ECO:0000256" key="3">
    <source>
        <dbReference type="ARBA" id="ARBA00023125"/>
    </source>
</evidence>
<dbReference type="InterPro" id="IPR050389">
    <property type="entry name" value="LysR-type_TF"/>
</dbReference>
<dbReference type="SUPFAM" id="SSF46785">
    <property type="entry name" value="Winged helix' DNA-binding domain"/>
    <property type="match status" value="1"/>
</dbReference>
<dbReference type="HOGENOM" id="CLU_039613_39_0_7"/>
<dbReference type="PROSITE" id="PS50931">
    <property type="entry name" value="HTH_LYSR"/>
    <property type="match status" value="1"/>
</dbReference>
<dbReference type="PRINTS" id="PR00039">
    <property type="entry name" value="HTHLYSR"/>
</dbReference>
<evidence type="ECO:0000256" key="1">
    <source>
        <dbReference type="ARBA" id="ARBA00009437"/>
    </source>
</evidence>
<keyword evidence="3" id="KW-0238">DNA-binding</keyword>
<sequence>MYIYGIDANLLVSLDALLREASVTRAAHRVGITQSAMSHALGRLRDHLGDPLLVRAGRNMVLTAKAESLAPRVSVLVEEMSRVFAPDEEFEPAALRRGFALRATDHAQFVLMPEVDRLLRAEAPGVDLVVTALSGGAVAPLRQAQSDLTLGTFSDHPSDIHSQALLTDRFVCLVRGDHPAIARGLGVAQYAAMTHIHVGPAQLGVVDRVLGELGIARRISRVVPHVLVAPLLIADSDAVVTMSERLAQRALPGAEVAMLEPPVPLPPCTLSMAWHERHDADPAHRWLRDAVLRAASHLPPLERVRS</sequence>
<evidence type="ECO:0000256" key="2">
    <source>
        <dbReference type="ARBA" id="ARBA00023015"/>
    </source>
</evidence>
<feature type="domain" description="HTH lysR-type" evidence="5">
    <location>
        <begin position="6"/>
        <end position="63"/>
    </location>
</feature>
<dbReference type="InterPro" id="IPR036390">
    <property type="entry name" value="WH_DNA-bd_sf"/>
</dbReference>
<dbReference type="InterPro" id="IPR037402">
    <property type="entry name" value="YidZ_PBP2"/>
</dbReference>
<evidence type="ECO:0000313" key="7">
    <source>
        <dbReference type="Proteomes" id="UP000001880"/>
    </source>
</evidence>
<accession>D0LUZ7</accession>
<proteinExistence type="inferred from homology"/>
<dbReference type="OrthoDB" id="109788at2"/>
<dbReference type="AlphaFoldDB" id="D0LUZ7"/>
<evidence type="ECO:0000313" key="6">
    <source>
        <dbReference type="EMBL" id="ACY15838.1"/>
    </source>
</evidence>
<dbReference type="Gene3D" id="3.40.190.10">
    <property type="entry name" value="Periplasmic binding protein-like II"/>
    <property type="match status" value="2"/>
</dbReference>
<keyword evidence="4" id="KW-0804">Transcription</keyword>
<dbReference type="eggNOG" id="COG0583">
    <property type="taxonomic scope" value="Bacteria"/>
</dbReference>
<dbReference type="PANTHER" id="PTHR30118">
    <property type="entry name" value="HTH-TYPE TRANSCRIPTIONAL REGULATOR LEUO-RELATED"/>
    <property type="match status" value="1"/>
</dbReference>
<dbReference type="Gene3D" id="1.10.10.10">
    <property type="entry name" value="Winged helix-like DNA-binding domain superfamily/Winged helix DNA-binding domain"/>
    <property type="match status" value="1"/>
</dbReference>
<keyword evidence="2" id="KW-0805">Transcription regulation</keyword>
<dbReference type="GO" id="GO:0003700">
    <property type="term" value="F:DNA-binding transcription factor activity"/>
    <property type="evidence" value="ECO:0007669"/>
    <property type="project" value="InterPro"/>
</dbReference>
<name>D0LUZ7_HALO1</name>
<evidence type="ECO:0000259" key="5">
    <source>
        <dbReference type="PROSITE" id="PS50931"/>
    </source>
</evidence>
<dbReference type="PANTHER" id="PTHR30118:SF15">
    <property type="entry name" value="TRANSCRIPTIONAL REGULATORY PROTEIN"/>
    <property type="match status" value="1"/>
</dbReference>
<organism evidence="6 7">
    <name type="scientific">Haliangium ochraceum (strain DSM 14365 / JCM 11303 / SMP-2)</name>
    <dbReference type="NCBI Taxonomy" id="502025"/>
    <lineage>
        <taxon>Bacteria</taxon>
        <taxon>Pseudomonadati</taxon>
        <taxon>Myxococcota</taxon>
        <taxon>Polyangia</taxon>
        <taxon>Haliangiales</taxon>
        <taxon>Kofleriaceae</taxon>
        <taxon>Haliangium</taxon>
    </lineage>
</organism>
<comment type="similarity">
    <text evidence="1">Belongs to the LysR transcriptional regulatory family.</text>
</comment>
<keyword evidence="7" id="KW-1185">Reference proteome</keyword>
<gene>
    <name evidence="6" type="ordered locus">Hoch_3336</name>
</gene>
<dbReference type="InterPro" id="IPR005119">
    <property type="entry name" value="LysR_subst-bd"/>
</dbReference>
<dbReference type="GO" id="GO:0003677">
    <property type="term" value="F:DNA binding"/>
    <property type="evidence" value="ECO:0007669"/>
    <property type="project" value="UniProtKB-KW"/>
</dbReference>
<dbReference type="CDD" id="cd08417">
    <property type="entry name" value="PBP2_Nitroaromatics_like"/>
    <property type="match status" value="1"/>
</dbReference>
<dbReference type="EMBL" id="CP001804">
    <property type="protein sequence ID" value="ACY15838.1"/>
    <property type="molecule type" value="Genomic_DNA"/>
</dbReference>
<dbReference type="SUPFAM" id="SSF53850">
    <property type="entry name" value="Periplasmic binding protein-like II"/>
    <property type="match status" value="1"/>
</dbReference>
<dbReference type="InterPro" id="IPR036388">
    <property type="entry name" value="WH-like_DNA-bd_sf"/>
</dbReference>